<reference evidence="3" key="1">
    <citation type="submission" date="2015-05" db="EMBL/GenBank/DDBJ databases">
        <authorList>
            <person name="Fogelqvist Johan"/>
        </authorList>
    </citation>
    <scope>NUCLEOTIDE SEQUENCE [LARGE SCALE GENOMIC DNA]</scope>
</reference>
<gene>
    <name evidence="2" type="ORF">BN1723_017453</name>
</gene>
<evidence type="ECO:0000313" key="3">
    <source>
        <dbReference type="Proteomes" id="UP000045706"/>
    </source>
</evidence>
<dbReference type="Proteomes" id="UP000045706">
    <property type="component" value="Unassembled WGS sequence"/>
</dbReference>
<accession>A0A0G4L1Z8</accession>
<dbReference type="AlphaFoldDB" id="A0A0G4L1Z8"/>
<protein>
    <submittedName>
        <fullName evidence="2">Uncharacterized protein</fullName>
    </submittedName>
</protein>
<evidence type="ECO:0000313" key="2">
    <source>
        <dbReference type="EMBL" id="CRK16022.1"/>
    </source>
</evidence>
<dbReference type="EMBL" id="CVQI01006657">
    <property type="protein sequence ID" value="CRK16022.1"/>
    <property type="molecule type" value="Genomic_DNA"/>
</dbReference>
<name>A0A0G4L1Z8_VERLO</name>
<sequence>MDAVERSFSQLSLKAKKPKDKDTDPKTPQGLKRTLTSLTTSGHAQTNSEISPLLVVHQCLDLLQDLSTKNPHIPMLFLTEHESVGSSLKRMLSRKGKAKDSKAHKYAINALLSLLDRELVMESSVVMAYLADLLNKIT</sequence>
<proteinExistence type="predicted"/>
<organism evidence="2 3">
    <name type="scientific">Verticillium longisporum</name>
    <name type="common">Verticillium dahliae var. longisporum</name>
    <dbReference type="NCBI Taxonomy" id="100787"/>
    <lineage>
        <taxon>Eukaryota</taxon>
        <taxon>Fungi</taxon>
        <taxon>Dikarya</taxon>
        <taxon>Ascomycota</taxon>
        <taxon>Pezizomycotina</taxon>
        <taxon>Sordariomycetes</taxon>
        <taxon>Hypocreomycetidae</taxon>
        <taxon>Glomerellales</taxon>
        <taxon>Plectosphaerellaceae</taxon>
        <taxon>Verticillium</taxon>
    </lineage>
</organism>
<feature type="compositionally biased region" description="Polar residues" evidence="1">
    <location>
        <begin position="34"/>
        <end position="43"/>
    </location>
</feature>
<feature type="non-terminal residue" evidence="2">
    <location>
        <position position="138"/>
    </location>
</feature>
<evidence type="ECO:0000256" key="1">
    <source>
        <dbReference type="SAM" id="MobiDB-lite"/>
    </source>
</evidence>
<feature type="region of interest" description="Disordered" evidence="1">
    <location>
        <begin position="1"/>
        <end position="43"/>
    </location>
</feature>